<dbReference type="FunCoup" id="A0A6P8IIY4">
    <property type="interactions" value="24"/>
</dbReference>
<evidence type="ECO:0000256" key="5">
    <source>
        <dbReference type="ARBA" id="ARBA00022692"/>
    </source>
</evidence>
<dbReference type="InParanoid" id="A0A6P8IIY4"/>
<dbReference type="FunFam" id="1.10.287.570:FF:000002">
    <property type="entry name" value="Solute carrier family 4 member 11"/>
    <property type="match status" value="1"/>
</dbReference>
<feature type="transmembrane region" description="Helical" evidence="9">
    <location>
        <begin position="738"/>
        <end position="757"/>
    </location>
</feature>
<name>A0A6P8IIY4_ACTTE</name>
<dbReference type="InterPro" id="IPR016152">
    <property type="entry name" value="PTrfase/Anion_transptr"/>
</dbReference>
<evidence type="ECO:0000256" key="3">
    <source>
        <dbReference type="ARBA" id="ARBA00022448"/>
    </source>
</evidence>
<feature type="transmembrane region" description="Helical" evidence="9">
    <location>
        <begin position="665"/>
        <end position="681"/>
    </location>
</feature>
<keyword evidence="3" id="KW-0813">Transport</keyword>
<dbReference type="PRINTS" id="PR01231">
    <property type="entry name" value="HCO3TRNSPORT"/>
</dbReference>
<feature type="transmembrane region" description="Helical" evidence="9">
    <location>
        <begin position="380"/>
        <end position="403"/>
    </location>
</feature>
<dbReference type="KEGG" id="aten:116301695"/>
<feature type="transmembrane region" description="Helical" evidence="9">
    <location>
        <begin position="345"/>
        <end position="368"/>
    </location>
</feature>
<dbReference type="PROSITE" id="PS51094">
    <property type="entry name" value="PTS_EIIA_TYPE_2"/>
    <property type="match status" value="1"/>
</dbReference>
<evidence type="ECO:0000256" key="8">
    <source>
        <dbReference type="ARBA" id="ARBA00023136"/>
    </source>
</evidence>
<dbReference type="PANTHER" id="PTHR11453:SF127">
    <property type="entry name" value="SOLUTE CARRIER FAMILY 4 MEMBER 11"/>
    <property type="match status" value="1"/>
</dbReference>
<evidence type="ECO:0000313" key="11">
    <source>
        <dbReference type="Proteomes" id="UP000515163"/>
    </source>
</evidence>
<dbReference type="GO" id="GO:0005452">
    <property type="term" value="F:solute:inorganic anion antiporter activity"/>
    <property type="evidence" value="ECO:0007669"/>
    <property type="project" value="InterPro"/>
</dbReference>
<dbReference type="OrthoDB" id="1735926at2759"/>
<evidence type="ECO:0000256" key="1">
    <source>
        <dbReference type="ARBA" id="ARBA00004651"/>
    </source>
</evidence>
<keyword evidence="5 9" id="KW-0812">Transmembrane</keyword>
<dbReference type="GO" id="GO:0016323">
    <property type="term" value="C:basolateral plasma membrane"/>
    <property type="evidence" value="ECO:0007669"/>
    <property type="project" value="TreeGrafter"/>
</dbReference>
<dbReference type="InterPro" id="IPR003020">
    <property type="entry name" value="HCO3_transpt_euk"/>
</dbReference>
<feature type="transmembrane region" description="Helical" evidence="9">
    <location>
        <begin position="484"/>
        <end position="502"/>
    </location>
</feature>
<dbReference type="Proteomes" id="UP000515163">
    <property type="component" value="Unplaced"/>
</dbReference>
<dbReference type="InterPro" id="IPR002178">
    <property type="entry name" value="PTS_EIIA_type-2_dom"/>
</dbReference>
<dbReference type="PANTHER" id="PTHR11453">
    <property type="entry name" value="ANION EXCHANGE PROTEIN"/>
    <property type="match status" value="1"/>
</dbReference>
<dbReference type="GeneID" id="116301695"/>
<evidence type="ECO:0000256" key="7">
    <source>
        <dbReference type="ARBA" id="ARBA00023065"/>
    </source>
</evidence>
<evidence type="ECO:0000256" key="2">
    <source>
        <dbReference type="ARBA" id="ARBA00010993"/>
    </source>
</evidence>
<dbReference type="GO" id="GO:0050801">
    <property type="term" value="P:monoatomic ion homeostasis"/>
    <property type="evidence" value="ECO:0007669"/>
    <property type="project" value="TreeGrafter"/>
</dbReference>
<evidence type="ECO:0000256" key="9">
    <source>
        <dbReference type="SAM" id="Phobius"/>
    </source>
</evidence>
<dbReference type="AlphaFoldDB" id="A0A6P8IIY4"/>
<feature type="transmembrane region" description="Helical" evidence="9">
    <location>
        <begin position="562"/>
        <end position="584"/>
    </location>
</feature>
<dbReference type="InterPro" id="IPR011531">
    <property type="entry name" value="HCO3_transpt-like_TM_dom"/>
</dbReference>
<feature type="transmembrane region" description="Helical" evidence="9">
    <location>
        <begin position="301"/>
        <end position="322"/>
    </location>
</feature>
<accession>A0A6P8IIY4</accession>
<gene>
    <name evidence="12" type="primary">LOC116301695</name>
</gene>
<dbReference type="GO" id="GO:0006820">
    <property type="term" value="P:monoatomic anion transport"/>
    <property type="evidence" value="ECO:0007669"/>
    <property type="project" value="InterPro"/>
</dbReference>
<comment type="similarity">
    <text evidence="2">Belongs to the anion exchanger (TC 2.A.31) family.</text>
</comment>
<evidence type="ECO:0000313" key="12">
    <source>
        <dbReference type="RefSeq" id="XP_031566650.1"/>
    </source>
</evidence>
<proteinExistence type="inferred from homology"/>
<comment type="subcellular location">
    <subcellularLocation>
        <location evidence="1">Cell membrane</location>
        <topology evidence="1">Multi-pass membrane protein</topology>
    </subcellularLocation>
</comment>
<dbReference type="Pfam" id="PF00955">
    <property type="entry name" value="HCO3_cotransp"/>
    <property type="match status" value="1"/>
</dbReference>
<protein>
    <submittedName>
        <fullName evidence="12">Sodium bicarbonate transporter-like protein 11</fullName>
    </submittedName>
</protein>
<dbReference type="RefSeq" id="XP_031566650.1">
    <property type="nucleotide sequence ID" value="XM_031710790.1"/>
</dbReference>
<feature type="transmembrane region" description="Helical" evidence="9">
    <location>
        <begin position="763"/>
        <end position="782"/>
    </location>
</feature>
<keyword evidence="11" id="KW-1185">Reference proteome</keyword>
<feature type="transmembrane region" description="Helical" evidence="9">
    <location>
        <begin position="687"/>
        <end position="706"/>
    </location>
</feature>
<keyword evidence="4" id="KW-1003">Cell membrane</keyword>
<dbReference type="Gene3D" id="3.40.930.10">
    <property type="entry name" value="Mannitol-specific EII, Chain A"/>
    <property type="match status" value="1"/>
</dbReference>
<keyword evidence="6 9" id="KW-1133">Transmembrane helix</keyword>
<keyword evidence="8 9" id="KW-0472">Membrane</keyword>
<organism evidence="11 12">
    <name type="scientific">Actinia tenebrosa</name>
    <name type="common">Australian red waratah sea anemone</name>
    <dbReference type="NCBI Taxonomy" id="6105"/>
    <lineage>
        <taxon>Eukaryota</taxon>
        <taxon>Metazoa</taxon>
        <taxon>Cnidaria</taxon>
        <taxon>Anthozoa</taxon>
        <taxon>Hexacorallia</taxon>
        <taxon>Actiniaria</taxon>
        <taxon>Actiniidae</taxon>
        <taxon>Actinia</taxon>
    </lineage>
</organism>
<evidence type="ECO:0000256" key="4">
    <source>
        <dbReference type="ARBA" id="ARBA00022475"/>
    </source>
</evidence>
<dbReference type="Gene3D" id="1.10.287.570">
    <property type="entry name" value="Helical hairpin bin"/>
    <property type="match status" value="1"/>
</dbReference>
<evidence type="ECO:0000256" key="6">
    <source>
        <dbReference type="ARBA" id="ARBA00022989"/>
    </source>
</evidence>
<sequence>MQLSVDQSSSADVIDMEDIATEDQDVYEEDETKSCLVYTKHTRIEMKDFCTEVRALRDIERFLANPTILLNVCVTALEEIMDIMMEKLISKLRGCSISLKKAKNAFFSKDSIHRLSHVIQGTEKSEGSGWEETQGWLVAMAEVSSVHHSNVAIARLRHATNLGRTLQGTHLVVLVLSPRKTKRTKSSLETGRTFATLLSNIEFRQQLLEADNEEEFLKVIREYKKAMEAEQHKKDQERTRSGSVLKVTSSFDQQGDLTKGSKKYSLIAFGRGIKEDLKRRWPHYTSDFIDGVIGHRTIQKLAATVMFLYFACLLPSIAFGVLNSKNTNGKIGIEKVIISQSCGGIVFSLFAGQPMIVLLTTAPLALYVKVIHSICDDFNLDFFAMYTMTGLWNAFFLIIYSLFGVSNLMRWSTRSTNEIFALFISVAFTVAALSSIHKEYNKPNCVGLPYSTCSLCKQSNTSTHDSSTCTSFNSEQCFCSREGGVLYLLLSFGTVLLGVTLYNCRKSPFLDADKREALADYALPVSVVLFSFIGSFVFKDIQTHKVDYKSTIKIKFSSFSSLSNGAVLGSCGLGFCLSFLFFMAQNIVSAIVNNPSNRLKKGTAYHLDLLVIGILNGVLSLFGLPWVHAALPHSPLHVRALADVEERVDQGHVHELIVKVRENRLSLLISHIMVGLSLFMLPTPLNYIPSSVLDGLFLFVAITPLFNSQMFERFLLLVTEQCAYPPNHYIRRVPQRKIHLYTIIQFLQLFVLCAFGFIGSLSYIKMIFPVLLILLLPIRHGLVPKLIHHKYLDAMDANL</sequence>
<feature type="domain" description="PTS EIIA type-2" evidence="10">
    <location>
        <begin position="61"/>
        <end position="223"/>
    </location>
</feature>
<dbReference type="SUPFAM" id="SSF55804">
    <property type="entry name" value="Phoshotransferase/anion transport protein"/>
    <property type="match status" value="1"/>
</dbReference>
<feature type="transmembrane region" description="Helical" evidence="9">
    <location>
        <begin position="522"/>
        <end position="541"/>
    </location>
</feature>
<feature type="transmembrane region" description="Helical" evidence="9">
    <location>
        <begin position="604"/>
        <end position="627"/>
    </location>
</feature>
<reference evidence="12" key="1">
    <citation type="submission" date="2025-08" db="UniProtKB">
        <authorList>
            <consortium name="RefSeq"/>
        </authorList>
    </citation>
    <scope>IDENTIFICATION</scope>
    <source>
        <tissue evidence="12">Tentacle</tissue>
    </source>
</reference>
<evidence type="ECO:0000259" key="10">
    <source>
        <dbReference type="PROSITE" id="PS51094"/>
    </source>
</evidence>
<keyword evidence="7" id="KW-0406">Ion transport</keyword>